<dbReference type="RefSeq" id="WP_078718154.1">
    <property type="nucleotide sequence ID" value="NZ_FUYC01000021.1"/>
</dbReference>
<evidence type="ECO:0000313" key="3">
    <source>
        <dbReference type="Proteomes" id="UP000190027"/>
    </source>
</evidence>
<evidence type="ECO:0000313" key="2">
    <source>
        <dbReference type="EMBL" id="SKA94731.1"/>
    </source>
</evidence>
<protein>
    <submittedName>
        <fullName evidence="2">Cysteine-rich secretory protein family protein</fullName>
    </submittedName>
</protein>
<dbReference type="STRING" id="1121449.SAMN02745704_02612"/>
<sequence>MMLFFKPGCVVCLLGMQRIRMFLLILLCLATCTGCAMDTGLNPAPYVSKRDFPHGGDAAVPTAKQLLQEINLARVRRDLSPLQRHNALDILAQRHAAFMLRQGHLSHDGFQERFRLSNAAHLVENVARNYPTARAVVQGWLDSREHRVNLLAEDITHAGVALEQGYAAFLGAAFTPAHPAPPQTP</sequence>
<keyword evidence="3" id="KW-1185">Reference proteome</keyword>
<dbReference type="SUPFAM" id="SSF55797">
    <property type="entry name" value="PR-1-like"/>
    <property type="match status" value="1"/>
</dbReference>
<gene>
    <name evidence="2" type="ORF">SAMN02745704_02612</name>
</gene>
<dbReference type="EMBL" id="FUYC01000021">
    <property type="protein sequence ID" value="SKA94731.1"/>
    <property type="molecule type" value="Genomic_DNA"/>
</dbReference>
<reference evidence="2 3" key="1">
    <citation type="submission" date="2017-02" db="EMBL/GenBank/DDBJ databases">
        <authorList>
            <person name="Peterson S.W."/>
        </authorList>
    </citation>
    <scope>NUCLEOTIDE SEQUENCE [LARGE SCALE GENOMIC DNA]</scope>
    <source>
        <strain evidence="2 3">DSM 16080</strain>
    </source>
</reference>
<name>A0A1T4Y0B0_9BACT</name>
<organism evidence="2 3">
    <name type="scientific">Paucidesulfovibrio gracilis DSM 16080</name>
    <dbReference type="NCBI Taxonomy" id="1121449"/>
    <lineage>
        <taxon>Bacteria</taxon>
        <taxon>Pseudomonadati</taxon>
        <taxon>Thermodesulfobacteriota</taxon>
        <taxon>Desulfovibrionia</taxon>
        <taxon>Desulfovibrionales</taxon>
        <taxon>Desulfovibrionaceae</taxon>
        <taxon>Paucidesulfovibrio</taxon>
    </lineage>
</organism>
<dbReference type="PANTHER" id="PTHR31157">
    <property type="entry name" value="SCP DOMAIN-CONTAINING PROTEIN"/>
    <property type="match status" value="1"/>
</dbReference>
<dbReference type="Proteomes" id="UP000190027">
    <property type="component" value="Unassembled WGS sequence"/>
</dbReference>
<evidence type="ECO:0000259" key="1">
    <source>
        <dbReference type="Pfam" id="PF00188"/>
    </source>
</evidence>
<dbReference type="InterPro" id="IPR014044">
    <property type="entry name" value="CAP_dom"/>
</dbReference>
<dbReference type="Gene3D" id="3.40.33.10">
    <property type="entry name" value="CAP"/>
    <property type="match status" value="1"/>
</dbReference>
<feature type="domain" description="SCP" evidence="1">
    <location>
        <begin position="67"/>
        <end position="165"/>
    </location>
</feature>
<proteinExistence type="predicted"/>
<dbReference type="OrthoDB" id="68195at2"/>
<dbReference type="CDD" id="cd05379">
    <property type="entry name" value="CAP_bacterial"/>
    <property type="match status" value="1"/>
</dbReference>
<accession>A0A1T4Y0B0</accession>
<dbReference type="InterPro" id="IPR035940">
    <property type="entry name" value="CAP_sf"/>
</dbReference>
<dbReference type="AlphaFoldDB" id="A0A1T4Y0B0"/>
<dbReference type="Pfam" id="PF00188">
    <property type="entry name" value="CAP"/>
    <property type="match status" value="1"/>
</dbReference>
<dbReference type="PANTHER" id="PTHR31157:SF1">
    <property type="entry name" value="SCP DOMAIN-CONTAINING PROTEIN"/>
    <property type="match status" value="1"/>
</dbReference>